<dbReference type="EMBL" id="CAJVQC010009873">
    <property type="protein sequence ID" value="CAG8610001.1"/>
    <property type="molecule type" value="Genomic_DNA"/>
</dbReference>
<gene>
    <name evidence="1" type="ORF">RPERSI_LOCUS6270</name>
</gene>
<name>A0ACA9MT18_9GLOM</name>
<comment type="caution">
    <text evidence="1">The sequence shown here is derived from an EMBL/GenBank/DDBJ whole genome shotgun (WGS) entry which is preliminary data.</text>
</comment>
<sequence length="92" mass="10321">SMTARLWQQDIARYQEWEFGTHSRGNNNPTACNAPGLPAFQVNIPVSEVFWDPPIPTVAGYTPAVPFLITAVDFSIDLYQIQQLVLNNQNNT</sequence>
<feature type="non-terminal residue" evidence="1">
    <location>
        <position position="1"/>
    </location>
</feature>
<protein>
    <submittedName>
        <fullName evidence="1">5549_t:CDS:1</fullName>
    </submittedName>
</protein>
<dbReference type="Proteomes" id="UP000789920">
    <property type="component" value="Unassembled WGS sequence"/>
</dbReference>
<evidence type="ECO:0000313" key="2">
    <source>
        <dbReference type="Proteomes" id="UP000789920"/>
    </source>
</evidence>
<accession>A0ACA9MT18</accession>
<organism evidence="1 2">
    <name type="scientific">Racocetra persica</name>
    <dbReference type="NCBI Taxonomy" id="160502"/>
    <lineage>
        <taxon>Eukaryota</taxon>
        <taxon>Fungi</taxon>
        <taxon>Fungi incertae sedis</taxon>
        <taxon>Mucoromycota</taxon>
        <taxon>Glomeromycotina</taxon>
        <taxon>Glomeromycetes</taxon>
        <taxon>Diversisporales</taxon>
        <taxon>Gigasporaceae</taxon>
        <taxon>Racocetra</taxon>
    </lineage>
</organism>
<proteinExistence type="predicted"/>
<keyword evidence="2" id="KW-1185">Reference proteome</keyword>
<reference evidence="1" key="1">
    <citation type="submission" date="2021-06" db="EMBL/GenBank/DDBJ databases">
        <authorList>
            <person name="Kallberg Y."/>
            <person name="Tangrot J."/>
            <person name="Rosling A."/>
        </authorList>
    </citation>
    <scope>NUCLEOTIDE SEQUENCE</scope>
    <source>
        <strain evidence="1">MA461A</strain>
    </source>
</reference>
<evidence type="ECO:0000313" key="1">
    <source>
        <dbReference type="EMBL" id="CAG8610001.1"/>
    </source>
</evidence>